<evidence type="ECO:0000256" key="1">
    <source>
        <dbReference type="SAM" id="SignalP"/>
    </source>
</evidence>
<dbReference type="RefSeq" id="WP_220111153.1">
    <property type="nucleotide sequence ID" value="NZ_JAHZST010000017.1"/>
</dbReference>
<feature type="signal peptide" evidence="1">
    <location>
        <begin position="1"/>
        <end position="24"/>
    </location>
</feature>
<evidence type="ECO:0000313" key="3">
    <source>
        <dbReference type="Proteomes" id="UP001195963"/>
    </source>
</evidence>
<feature type="chain" id="PRO_5046308322" evidence="1">
    <location>
        <begin position="25"/>
        <end position="161"/>
    </location>
</feature>
<evidence type="ECO:0000313" key="2">
    <source>
        <dbReference type="EMBL" id="MBW8185765.1"/>
    </source>
</evidence>
<dbReference type="EMBL" id="JAHZST010000017">
    <property type="protein sequence ID" value="MBW8185765.1"/>
    <property type="molecule type" value="Genomic_DNA"/>
</dbReference>
<reference evidence="2 3" key="1">
    <citation type="submission" date="2021-07" db="EMBL/GenBank/DDBJ databases">
        <title>Shewanella sp. nov, isolated from SCS.</title>
        <authorList>
            <person name="Cao W.R."/>
        </authorList>
    </citation>
    <scope>NUCLEOTIDE SEQUENCE [LARGE SCALE GENOMIC DNA]</scope>
    <source>
        <strain evidence="2 3">NR704-98</strain>
    </source>
</reference>
<name>A0ABS7E805_9GAMM</name>
<keyword evidence="1" id="KW-0732">Signal</keyword>
<dbReference type="Proteomes" id="UP001195963">
    <property type="component" value="Unassembled WGS sequence"/>
</dbReference>
<comment type="caution">
    <text evidence="2">The sequence shown here is derived from an EMBL/GenBank/DDBJ whole genome shotgun (WGS) entry which is preliminary data.</text>
</comment>
<protein>
    <submittedName>
        <fullName evidence="2">Uncharacterized protein</fullName>
    </submittedName>
</protein>
<sequence length="161" mass="18330">MHTFLRLVFIWLFLGVFLNSPAFAHDFQKVEGTQLVHELSISPVSTQDLSFTSLLETPLLPQKQSASNKAVKDDQEDSKFVPLISQRLISFAQHDPLQNEPDYRLAFEFAPPLALSLTIGYRVDFAQSLDWSLHMGKKPSRLSGWKETNLLYRFSQTSSLS</sequence>
<accession>A0ABS7E805</accession>
<keyword evidence="3" id="KW-1185">Reference proteome</keyword>
<gene>
    <name evidence="2" type="ORF">K0625_19160</name>
</gene>
<proteinExistence type="predicted"/>
<organism evidence="2 3">
    <name type="scientific">Shewanella nanhaiensis</name>
    <dbReference type="NCBI Taxonomy" id="2864872"/>
    <lineage>
        <taxon>Bacteria</taxon>
        <taxon>Pseudomonadati</taxon>
        <taxon>Pseudomonadota</taxon>
        <taxon>Gammaproteobacteria</taxon>
        <taxon>Alteromonadales</taxon>
        <taxon>Shewanellaceae</taxon>
        <taxon>Shewanella</taxon>
    </lineage>
</organism>